<organism evidence="2 3">
    <name type="scientific">Candidatus Phytoplasma asiaticum</name>
    <dbReference type="NCBI Taxonomy" id="2763338"/>
    <lineage>
        <taxon>Bacteria</taxon>
        <taxon>Bacillati</taxon>
        <taxon>Mycoplasmatota</taxon>
        <taxon>Mollicutes</taxon>
        <taxon>Acholeplasmatales</taxon>
        <taxon>Acholeplasmataceae</taxon>
        <taxon>Candidatus Phytoplasma</taxon>
        <taxon>16SrII (Peanut WB group)</taxon>
    </lineage>
</organism>
<dbReference type="InterPro" id="IPR024937">
    <property type="entry name" value="Domain_X"/>
</dbReference>
<accession>A0AAX3B9A2</accession>
<feature type="domain" description="Domain X" evidence="1">
    <location>
        <begin position="18"/>
        <end position="89"/>
    </location>
</feature>
<dbReference type="GO" id="GO:0006397">
    <property type="term" value="P:mRNA processing"/>
    <property type="evidence" value="ECO:0007669"/>
    <property type="project" value="InterPro"/>
</dbReference>
<evidence type="ECO:0000259" key="1">
    <source>
        <dbReference type="Pfam" id="PF01348"/>
    </source>
</evidence>
<proteinExistence type="predicted"/>
<dbReference type="EMBL" id="CP097206">
    <property type="protein sequence ID" value="UQV27276.1"/>
    <property type="molecule type" value="Genomic_DNA"/>
</dbReference>
<protein>
    <recommendedName>
        <fullName evidence="1">Domain X domain-containing protein</fullName>
    </recommendedName>
</protein>
<dbReference type="AlphaFoldDB" id="A0AAX3B9A2"/>
<dbReference type="Pfam" id="PF01348">
    <property type="entry name" value="Intron_maturas2"/>
    <property type="match status" value="1"/>
</dbReference>
<dbReference type="GO" id="GO:0005737">
    <property type="term" value="C:cytoplasm"/>
    <property type="evidence" value="ECO:0007669"/>
    <property type="project" value="UniProtKB-ARBA"/>
</dbReference>
<dbReference type="KEGG" id="pphy:H7686_0000350"/>
<dbReference type="Proteomes" id="UP000769022">
    <property type="component" value="Chromosome"/>
</dbReference>
<sequence length="182" mass="21616">MVKKGKNETRRNISEERDELEIIRTYKTIVKGLIQYFCLANNLKVLIHLNYLAEYSCLKTLTKKRKTSIARVRKKCKIGSTWGVSYLNKKKTHYEPWDVYSWNRIKKMCNYKGNPDITINRFIFQGRTNFTNRLKAERCENCDKTTPLQIHHIGTIRNAHRHRVGNKRTEVLCQDCHQKITN</sequence>
<keyword evidence="3" id="KW-1185">Reference proteome</keyword>
<gene>
    <name evidence="2" type="ORF">H7686_0000350</name>
</gene>
<reference evidence="2 3" key="1">
    <citation type="submission" date="2022-05" db="EMBL/GenBank/DDBJ databases">
        <title>'Parthenium hysterophorus' phyllody phytoplasma strain PR34.</title>
        <authorList>
            <person name="Kirdat K."/>
            <person name="Tiwarekar B."/>
            <person name="Yadav A."/>
        </authorList>
    </citation>
    <scope>NUCLEOTIDE SEQUENCE [LARGE SCALE GENOMIC DNA]</scope>
    <source>
        <strain evidence="2 3">PR34</strain>
    </source>
</reference>
<name>A0AAX3B9A2_9MOLU</name>
<evidence type="ECO:0000313" key="2">
    <source>
        <dbReference type="EMBL" id="UQV27276.1"/>
    </source>
</evidence>
<evidence type="ECO:0000313" key="3">
    <source>
        <dbReference type="Proteomes" id="UP000769022"/>
    </source>
</evidence>